<dbReference type="Proteomes" id="UP000242886">
    <property type="component" value="Chromosome SDENCHOL"/>
</dbReference>
<dbReference type="CDD" id="cd06578">
    <property type="entry name" value="HemD"/>
    <property type="match status" value="1"/>
</dbReference>
<evidence type="ECO:0000256" key="3">
    <source>
        <dbReference type="ARBA" id="ARBA00013109"/>
    </source>
</evidence>
<dbReference type="SUPFAM" id="SSF69618">
    <property type="entry name" value="HemD-like"/>
    <property type="match status" value="1"/>
</dbReference>
<dbReference type="GO" id="GO:0006782">
    <property type="term" value="P:protoporphyrinogen IX biosynthetic process"/>
    <property type="evidence" value="ECO:0007669"/>
    <property type="project" value="UniProtKB-UniRule"/>
</dbReference>
<evidence type="ECO:0000256" key="4">
    <source>
        <dbReference type="ARBA" id="ARBA00023239"/>
    </source>
</evidence>
<dbReference type="EMBL" id="LT837803">
    <property type="protein sequence ID" value="SMB21105.1"/>
    <property type="molecule type" value="Genomic_DNA"/>
</dbReference>
<dbReference type="GO" id="GO:0004852">
    <property type="term" value="F:uroporphyrinogen-III synthase activity"/>
    <property type="evidence" value="ECO:0007669"/>
    <property type="project" value="UniProtKB-UniRule"/>
</dbReference>
<sequence length="287" mass="30303">MNAIAETAAAAGTGAGSRALPLAGRHIVVTRPAQQAGPLRAAIAAAGGIAVAFPVLEIHPLDAAQEALLGRMLERVCAGEFELAIFVSPNAIAHSFAALERRGLHWPADLQVAVVGKGSERALAERGVGRGQAQVIAPQTRFDSEGLLALPEMQDVRGKRVIIFRGDGGRELTASTLRERGATVEYITCYRRSAPSGDAAELLRLWQDGRLDAITMTSSEGLRHLYALLGEAGRALLETTPLFAPHQRIAEAARRLGLSRVIATAAGDAGLLQELNRYFSDVASSSC</sequence>
<evidence type="ECO:0000256" key="9">
    <source>
        <dbReference type="RuleBase" id="RU366031"/>
    </source>
</evidence>
<dbReference type="RefSeq" id="WP_331844117.1">
    <property type="nucleotide sequence ID" value="NZ_LT837803.1"/>
</dbReference>
<evidence type="ECO:0000313" key="12">
    <source>
        <dbReference type="Proteomes" id="UP000242886"/>
    </source>
</evidence>
<dbReference type="UniPathway" id="UPA00251">
    <property type="reaction ID" value="UER00320"/>
</dbReference>
<dbReference type="Gene3D" id="3.40.50.10090">
    <property type="match status" value="2"/>
</dbReference>
<evidence type="ECO:0000256" key="6">
    <source>
        <dbReference type="ARBA" id="ARBA00037589"/>
    </source>
</evidence>
<organism evidence="11 12">
    <name type="scientific">Sterolibacterium denitrificans</name>
    <dbReference type="NCBI Taxonomy" id="157592"/>
    <lineage>
        <taxon>Bacteria</taxon>
        <taxon>Pseudomonadati</taxon>
        <taxon>Pseudomonadota</taxon>
        <taxon>Betaproteobacteria</taxon>
        <taxon>Nitrosomonadales</taxon>
        <taxon>Sterolibacteriaceae</taxon>
        <taxon>Sterolibacterium</taxon>
    </lineage>
</organism>
<accession>A0A7Z7MTV8</accession>
<reference evidence="11" key="1">
    <citation type="submission" date="2017-03" db="EMBL/GenBank/DDBJ databases">
        <authorList>
            <consortium name="AG Boll"/>
        </authorList>
    </citation>
    <scope>NUCLEOTIDE SEQUENCE [LARGE SCALE GENOMIC DNA]</scope>
    <source>
        <strain evidence="11">Chol</strain>
    </source>
</reference>
<dbReference type="InterPro" id="IPR003754">
    <property type="entry name" value="4pyrrol_synth_uPrphyn_synth"/>
</dbReference>
<evidence type="ECO:0000256" key="1">
    <source>
        <dbReference type="ARBA" id="ARBA00004772"/>
    </source>
</evidence>
<evidence type="ECO:0000313" key="11">
    <source>
        <dbReference type="EMBL" id="SMB21105.1"/>
    </source>
</evidence>
<dbReference type="InterPro" id="IPR039793">
    <property type="entry name" value="UROS/Hem4"/>
</dbReference>
<dbReference type="EC" id="4.2.1.75" evidence="3 9"/>
<keyword evidence="4 9" id="KW-0456">Lyase</keyword>
<evidence type="ECO:0000256" key="8">
    <source>
        <dbReference type="ARBA" id="ARBA00048617"/>
    </source>
</evidence>
<protein>
    <recommendedName>
        <fullName evidence="7 9">Uroporphyrinogen-III synthase</fullName>
        <ecNumber evidence="3 9">4.2.1.75</ecNumber>
    </recommendedName>
</protein>
<dbReference type="InterPro" id="IPR036108">
    <property type="entry name" value="4pyrrol_syn_uPrphyn_synt_sf"/>
</dbReference>
<dbReference type="Pfam" id="PF02602">
    <property type="entry name" value="HEM4"/>
    <property type="match status" value="1"/>
</dbReference>
<evidence type="ECO:0000256" key="7">
    <source>
        <dbReference type="ARBA" id="ARBA00040167"/>
    </source>
</evidence>
<dbReference type="PANTHER" id="PTHR38042">
    <property type="entry name" value="UROPORPHYRINOGEN-III SYNTHASE, CHLOROPLASTIC"/>
    <property type="match status" value="1"/>
</dbReference>
<gene>
    <name evidence="11" type="ORF">SDENCHOL_10114</name>
</gene>
<evidence type="ECO:0000256" key="2">
    <source>
        <dbReference type="ARBA" id="ARBA00008133"/>
    </source>
</evidence>
<evidence type="ECO:0000256" key="5">
    <source>
        <dbReference type="ARBA" id="ARBA00023244"/>
    </source>
</evidence>
<comment type="similarity">
    <text evidence="2 9">Belongs to the uroporphyrinogen-III synthase family.</text>
</comment>
<feature type="domain" description="Tetrapyrrole biosynthesis uroporphyrinogen III synthase" evidence="10">
    <location>
        <begin position="39"/>
        <end position="272"/>
    </location>
</feature>
<evidence type="ECO:0000259" key="10">
    <source>
        <dbReference type="Pfam" id="PF02602"/>
    </source>
</evidence>
<name>A0A7Z7MTV8_9PROT</name>
<comment type="function">
    <text evidence="6 9">Catalyzes cyclization of the linear tetrapyrrole, hydroxymethylbilane, to the macrocyclic uroporphyrinogen III.</text>
</comment>
<dbReference type="PANTHER" id="PTHR38042:SF1">
    <property type="entry name" value="UROPORPHYRINOGEN-III SYNTHASE, CHLOROPLASTIC"/>
    <property type="match status" value="1"/>
</dbReference>
<dbReference type="AlphaFoldDB" id="A0A7Z7MTV8"/>
<keyword evidence="5 9" id="KW-0627">Porphyrin biosynthesis</keyword>
<proteinExistence type="inferred from homology"/>
<dbReference type="GO" id="GO:0006780">
    <property type="term" value="P:uroporphyrinogen III biosynthetic process"/>
    <property type="evidence" value="ECO:0007669"/>
    <property type="project" value="UniProtKB-UniRule"/>
</dbReference>
<comment type="pathway">
    <text evidence="1 9">Porphyrin-containing compound metabolism; protoporphyrin-IX biosynthesis; coproporphyrinogen-III from 5-aminolevulinate: step 3/4.</text>
</comment>
<comment type="catalytic activity">
    <reaction evidence="8 9">
        <text>hydroxymethylbilane = uroporphyrinogen III + H2O</text>
        <dbReference type="Rhea" id="RHEA:18965"/>
        <dbReference type="ChEBI" id="CHEBI:15377"/>
        <dbReference type="ChEBI" id="CHEBI:57308"/>
        <dbReference type="ChEBI" id="CHEBI:57845"/>
        <dbReference type="EC" id="4.2.1.75"/>
    </reaction>
</comment>
<keyword evidence="12" id="KW-1185">Reference proteome</keyword>